<evidence type="ECO:0000259" key="3">
    <source>
        <dbReference type="Pfam" id="PF25794"/>
    </source>
</evidence>
<feature type="region of interest" description="Disordered" evidence="1">
    <location>
        <begin position="1644"/>
        <end position="1677"/>
    </location>
</feature>
<feature type="compositionally biased region" description="Polar residues" evidence="1">
    <location>
        <begin position="1644"/>
        <end position="1662"/>
    </location>
</feature>
<dbReference type="Gene3D" id="3.30.565.10">
    <property type="entry name" value="Histidine kinase-like ATPase, C-terminal domain"/>
    <property type="match status" value="1"/>
</dbReference>
<dbReference type="NCBIfam" id="NF047352">
    <property type="entry name" value="P_loop_sacsin"/>
    <property type="match status" value="1"/>
</dbReference>
<gene>
    <name evidence="4" type="ORF">L1049_027287</name>
</gene>
<dbReference type="Pfam" id="PF25794">
    <property type="entry name" value="SACS"/>
    <property type="match status" value="1"/>
</dbReference>
<dbReference type="GO" id="GO:0048364">
    <property type="term" value="P:root development"/>
    <property type="evidence" value="ECO:0007669"/>
    <property type="project" value="TreeGrafter"/>
</dbReference>
<feature type="domain" description="Protein NO VEIN C-terminal" evidence="2">
    <location>
        <begin position="1815"/>
        <end position="1900"/>
    </location>
</feature>
<dbReference type="InterPro" id="IPR052957">
    <property type="entry name" value="Auxin_embryo_med"/>
</dbReference>
<evidence type="ECO:0000313" key="5">
    <source>
        <dbReference type="Proteomes" id="UP001415857"/>
    </source>
</evidence>
<dbReference type="Pfam" id="PF13020">
    <property type="entry name" value="NOV_C"/>
    <property type="match status" value="1"/>
</dbReference>
<comment type="caution">
    <text evidence="4">The sequence shown here is derived from an EMBL/GenBank/DDBJ whole genome shotgun (WGS) entry which is preliminary data.</text>
</comment>
<evidence type="ECO:0000259" key="2">
    <source>
        <dbReference type="Pfam" id="PF13020"/>
    </source>
</evidence>
<evidence type="ECO:0008006" key="6">
    <source>
        <dbReference type="Google" id="ProtNLM"/>
    </source>
</evidence>
<evidence type="ECO:0000313" key="4">
    <source>
        <dbReference type="EMBL" id="KAK9266385.1"/>
    </source>
</evidence>
<accession>A0AAP0R2P4</accession>
<reference evidence="4 5" key="1">
    <citation type="journal article" date="2024" name="Plant J.">
        <title>Genome sequences and population genomics reveal climatic adaptation and genomic divergence between two closely related sweetgum species.</title>
        <authorList>
            <person name="Xu W.Q."/>
            <person name="Ren C.Q."/>
            <person name="Zhang X.Y."/>
            <person name="Comes H.P."/>
            <person name="Liu X.H."/>
            <person name="Li Y.G."/>
            <person name="Kettle C.J."/>
            <person name="Jalonen R."/>
            <person name="Gaisberger H."/>
            <person name="Ma Y.Z."/>
            <person name="Qiu Y.X."/>
        </authorList>
    </citation>
    <scope>NUCLEOTIDE SEQUENCE [LARGE SCALE GENOMIC DNA]</scope>
    <source>
        <strain evidence="4">Hangzhou</strain>
    </source>
</reference>
<evidence type="ECO:0000256" key="1">
    <source>
        <dbReference type="SAM" id="MobiDB-lite"/>
    </source>
</evidence>
<organism evidence="4 5">
    <name type="scientific">Liquidambar formosana</name>
    <name type="common">Formosan gum</name>
    <dbReference type="NCBI Taxonomy" id="63359"/>
    <lineage>
        <taxon>Eukaryota</taxon>
        <taxon>Viridiplantae</taxon>
        <taxon>Streptophyta</taxon>
        <taxon>Embryophyta</taxon>
        <taxon>Tracheophyta</taxon>
        <taxon>Spermatophyta</taxon>
        <taxon>Magnoliopsida</taxon>
        <taxon>eudicotyledons</taxon>
        <taxon>Gunneridae</taxon>
        <taxon>Pentapetalae</taxon>
        <taxon>Saxifragales</taxon>
        <taxon>Altingiaceae</taxon>
        <taxon>Liquidambar</taxon>
    </lineage>
</organism>
<dbReference type="Proteomes" id="UP001415857">
    <property type="component" value="Unassembled WGS sequence"/>
</dbReference>
<name>A0AAP0R2P4_LIQFO</name>
<dbReference type="GO" id="GO:0005634">
    <property type="term" value="C:nucleus"/>
    <property type="evidence" value="ECO:0007669"/>
    <property type="project" value="TreeGrafter"/>
</dbReference>
<dbReference type="InterPro" id="IPR024975">
    <property type="entry name" value="NOV_C"/>
</dbReference>
<dbReference type="InterPro" id="IPR036890">
    <property type="entry name" value="HATPase_C_sf"/>
</dbReference>
<dbReference type="InterPro" id="IPR058210">
    <property type="entry name" value="SACS/Nov_dom"/>
</dbReference>
<protein>
    <recommendedName>
        <fullName evidence="6">Protein NO VEIN C-terminal domain-containing protein</fullName>
    </recommendedName>
</protein>
<proteinExistence type="predicted"/>
<dbReference type="GO" id="GO:0010305">
    <property type="term" value="P:leaf vascular tissue pattern formation"/>
    <property type="evidence" value="ECO:0007669"/>
    <property type="project" value="TreeGrafter"/>
</dbReference>
<feature type="region of interest" description="Disordered" evidence="1">
    <location>
        <begin position="1696"/>
        <end position="1721"/>
    </location>
</feature>
<feature type="domain" description="Sacsin/Nov" evidence="3">
    <location>
        <begin position="363"/>
        <end position="461"/>
    </location>
</feature>
<dbReference type="PANTHER" id="PTHR32387">
    <property type="entry name" value="WU:FJ29H11"/>
    <property type="match status" value="1"/>
</dbReference>
<dbReference type="SUPFAM" id="SSF55874">
    <property type="entry name" value="ATPase domain of HSP90 chaperone/DNA topoisomerase II/histidine kinase"/>
    <property type="match status" value="1"/>
</dbReference>
<dbReference type="GO" id="GO:0009793">
    <property type="term" value="P:embryo development ending in seed dormancy"/>
    <property type="evidence" value="ECO:0007669"/>
    <property type="project" value="TreeGrafter"/>
</dbReference>
<dbReference type="PANTHER" id="PTHR32387:SF0">
    <property type="entry name" value="PROTEIN NO VEIN"/>
    <property type="match status" value="1"/>
</dbReference>
<sequence>MLSDLNSWSHWDLIFAPSLGPLVGWLLNEVNTKEFLCLVTKDGKVVRINPLATLDSFLEVSLQGSSFQTAVELISLFSLLGGKRHVPLSLLKCHARQAFEVILKNSMENVEVSDVQNLLMHGKAVCRERKLDEDTSSNLGNELHKNVGTDKALPVASRFFLDCLCYLPSEFRSFAADVLLSGLQYVIKDAPSAILCECNQTEQHIMLHEVGLSLGIMEWIDDYHAFCSTAATDLLNFSGTSHLKAASSGISTNLKYAQDAMDKLPSSEDEMRVSVEADGHNKECSEVCHAIDCVEVTVNRFGNGCMQHVSQLNEYKDAALVIESIRREEFGLDPNLPNMESRMLKKQHARLGRALHCLSQELYSQDSHFLLELVQNADDNIYPENVEPTLTFILQEAGIIVLNNERGFSPQNIRALCDVGNSTKKGSGAGYIGQKGIGFKSVFRVTDAPEIHSNGFHVKFDISEGQIGFVLPTTVPPCDIDLFRRLASGDTDQLDANCWNTCIVLPFRLKLSEATAMKNIMSMFSDLHPSLLLFLHRLQCIKFRNMLNNSFLVMRKEIVGNGIITVSHGKEKMSWLVVSQKLQADVIRADVQTTEIAIAFTLQESGKGDYNPHLDLQPVFAFLPLRTYGLKFILQGDFILPSSREEVDGDSPWNQWLLSEFPGLFVSAERSFCDLPCFRENPGKGVAAYMSFVPLVGEVHGFFSSLPRMIISKLRMSNCLLLEGDNNTWVPPFKVLRSWNEQARIVLPDSLLLEHLGLGFLDKDIILSDPLARALGIEEYGPKILLQIISSLCCKENGLKSAGLGWLFYCLNELYTLSFHSSGQSSLNPGMELDLINNLRKIPFIPLSDGMYGSVDDGAIWLHSDALSTGFDGEHGLETFPNLYANLRTVSPALLSAAAVSTEMAVIDNVTRMLHKIGVQQLSAHDIIKVHILPAISDDRITKRGKNLITEYISFVMLHLQSSCVNCRVEREYIVSELRNKALILTSRGYKRLIEVPIHFSKEYGNPIDVNKLIDALDFEWHEVDITYLKHPITESLSCGLLKWREFFQELGVTDFVQIVQVEKSIIDISHSLLKNMIWDSELISLGSIAKDWESHELSHLLTLLSLNGNREKCKYLLEVLDTLWDDCFSEKVTGYCNFKSSGDSKPFKSSFISSICDVRWIVSSVDDELHYPNNLFYDCDAVHSVLGASAPYAVPKVKSGKLLSDIGFKTQVVLDDILAILQLWRRLKTPFRASIAQMSRFYTFIWNEMATSRQKIVEEFHSGPFIFVPCASVSKHEDLVPGILLSADEVYWNDSTGCMDQMKVINPQCDAIGGIYGPLSKTLCSVYPGLRDFFVNGCGVHEIPPFRSYLHILLQFSTVALPCQAANAVFRIFLKWTDALKSGLVTSEDIVYLKESLLKLEFTVLPTVQDRWVSLHPSFGLVCWCDDEKLRNEFKHSDNMDFLYFGELSNDEKEMLRTNISVFLQTFGIPALSEVVTREAIYYGLADSSFKNALVDWALPYAQRYIYNIHPDKYFQFKQSGFEILNHLRIVVVEKLFYRNVIKRCDIASKKRFECNSLQQGNILYTTQESDSHSLFMELSCLLFDGTPELHLANFLHMITTMVESGSTEEQMEFFILNSQKVPKLPNEESAWSLSSVPSATESEETLQTSALPIFNEQNPLKSKRKSGINSNWPPVDWKTAPGFRFARANGFRTQAVDPQPSSSSQKQQEKNSDGIVAQKDPVVPIEINADWTIEDDSAASKEALIFPDSEALENQSNHACNPADFIVNVAFDPIDLNSVSESLELASCKFSMRTKLNVGTPNATQALLTGRLGELVACKYFVGKVGKTVVKWVNEDNETGLPYDILITEEGKGTEYIEVKTTKSARKDWFIISTREWQFAVDKGESFSVARVILSGNNVARIAIFKNPARLCQQGKLQLVVMMPKQQKEFSVVS</sequence>
<keyword evidence="5" id="KW-1185">Reference proteome</keyword>
<dbReference type="EMBL" id="JBBPBK010000154">
    <property type="protein sequence ID" value="KAK9266385.1"/>
    <property type="molecule type" value="Genomic_DNA"/>
</dbReference>